<gene>
    <name evidence="1" type="ORF">ES288_D06G162800v1</name>
</gene>
<name>A0A5D2C777_GOSDA</name>
<proteinExistence type="predicted"/>
<protein>
    <submittedName>
        <fullName evidence="1">Uncharacterized protein</fullName>
    </submittedName>
</protein>
<keyword evidence="2" id="KW-1185">Reference proteome</keyword>
<evidence type="ECO:0000313" key="1">
    <source>
        <dbReference type="EMBL" id="TYG65149.1"/>
    </source>
</evidence>
<accession>A0A5D2C777</accession>
<organism evidence="1 2">
    <name type="scientific">Gossypium darwinii</name>
    <name type="common">Darwin's cotton</name>
    <name type="synonym">Gossypium barbadense var. darwinii</name>
    <dbReference type="NCBI Taxonomy" id="34276"/>
    <lineage>
        <taxon>Eukaryota</taxon>
        <taxon>Viridiplantae</taxon>
        <taxon>Streptophyta</taxon>
        <taxon>Embryophyta</taxon>
        <taxon>Tracheophyta</taxon>
        <taxon>Spermatophyta</taxon>
        <taxon>Magnoliopsida</taxon>
        <taxon>eudicotyledons</taxon>
        <taxon>Gunneridae</taxon>
        <taxon>Pentapetalae</taxon>
        <taxon>rosids</taxon>
        <taxon>malvids</taxon>
        <taxon>Malvales</taxon>
        <taxon>Malvaceae</taxon>
        <taxon>Malvoideae</taxon>
        <taxon>Gossypium</taxon>
    </lineage>
</organism>
<evidence type="ECO:0000313" key="2">
    <source>
        <dbReference type="Proteomes" id="UP000323506"/>
    </source>
</evidence>
<dbReference type="EMBL" id="CM017706">
    <property type="protein sequence ID" value="TYG65149.1"/>
    <property type="molecule type" value="Genomic_DNA"/>
</dbReference>
<dbReference type="AlphaFoldDB" id="A0A5D2C777"/>
<sequence length="101" mass="11457">MSELHSFLEQYFGQSFTSAHRMGQDRGKGLLGTTPLRFPPKDSLTMSPVVDVGHLGTYSQVSIVDFVGKMFQLQCPHFNGKNFQSWWSKLEQLFEVENVGD</sequence>
<dbReference type="Proteomes" id="UP000323506">
    <property type="component" value="Chromosome D06"/>
</dbReference>
<reference evidence="1 2" key="1">
    <citation type="submission" date="2019-06" db="EMBL/GenBank/DDBJ databases">
        <title>WGS assembly of Gossypium darwinii.</title>
        <authorList>
            <person name="Chen Z.J."/>
            <person name="Sreedasyam A."/>
            <person name="Ando A."/>
            <person name="Song Q."/>
            <person name="De L."/>
            <person name="Hulse-Kemp A."/>
            <person name="Ding M."/>
            <person name="Ye W."/>
            <person name="Kirkbride R."/>
            <person name="Jenkins J."/>
            <person name="Plott C."/>
            <person name="Lovell J."/>
            <person name="Lin Y.-M."/>
            <person name="Vaughn R."/>
            <person name="Liu B."/>
            <person name="Li W."/>
            <person name="Simpson S."/>
            <person name="Scheffler B."/>
            <person name="Saski C."/>
            <person name="Grover C."/>
            <person name="Hu G."/>
            <person name="Conover J."/>
            <person name="Carlson J."/>
            <person name="Shu S."/>
            <person name="Boston L."/>
            <person name="Williams M."/>
            <person name="Peterson D."/>
            <person name="Mcgee K."/>
            <person name="Jones D."/>
            <person name="Wendel J."/>
            <person name="Stelly D."/>
            <person name="Grimwood J."/>
            <person name="Schmutz J."/>
        </authorList>
    </citation>
    <scope>NUCLEOTIDE SEQUENCE [LARGE SCALE GENOMIC DNA]</scope>
    <source>
        <strain evidence="1">1808015.09</strain>
    </source>
</reference>